<dbReference type="EMBL" id="CP080544">
    <property type="protein sequence ID" value="QYR52047.1"/>
    <property type="molecule type" value="Genomic_DNA"/>
</dbReference>
<proteinExistence type="predicted"/>
<organism evidence="2 3">
    <name type="scientific">Lysobacter soyae</name>
    <dbReference type="NCBI Taxonomy" id="2764185"/>
    <lineage>
        <taxon>Bacteria</taxon>
        <taxon>Pseudomonadati</taxon>
        <taxon>Pseudomonadota</taxon>
        <taxon>Gammaproteobacteria</taxon>
        <taxon>Lysobacterales</taxon>
        <taxon>Lysobacteraceae</taxon>
        <taxon>Lysobacter</taxon>
    </lineage>
</organism>
<dbReference type="CDD" id="cd14789">
    <property type="entry name" value="Tiki"/>
    <property type="match status" value="1"/>
</dbReference>
<evidence type="ECO:0000313" key="2">
    <source>
        <dbReference type="EMBL" id="QYR52047.1"/>
    </source>
</evidence>
<accession>A0ABX8WK65</accession>
<dbReference type="InterPro" id="IPR047111">
    <property type="entry name" value="YbaP-like"/>
</dbReference>
<feature type="signal peptide" evidence="1">
    <location>
        <begin position="1"/>
        <end position="21"/>
    </location>
</feature>
<dbReference type="RefSeq" id="WP_220378835.1">
    <property type="nucleotide sequence ID" value="NZ_CP080544.1"/>
</dbReference>
<name>A0ABX8WK65_9GAMM</name>
<dbReference type="InterPro" id="IPR002816">
    <property type="entry name" value="TraB/PrgY/GumN_fam"/>
</dbReference>
<dbReference type="Proteomes" id="UP000824755">
    <property type="component" value="Chromosome"/>
</dbReference>
<sequence length="312" mass="34508">MFLKIAAAGMAMVLASGVAFADTQKVDKPFLWKACDSDSCVYLLGTFHALKKQDTRIAPEVASAQAQSDRFFFEVDPAETKDPMRAGMAFLEAAIRTDGSRLDDDLTPALQRKLRAVLDKHGQKSEVLALLNGEGRQQLEVWYVALLLTLSGVEKGELDPEYGLDKQMEGRLSATDASVQGMESMQDQIDVFDALGKKAQIQLLEESLDSFEKGPAVFAKLRNTWLAGDERAAWTELGSTTKKNYPELYQRIQTDRNTLWVQKIENTMAEMKSGNAMVIVGTLHLLGDDSVIAMLKRNGHTVERVCAACNLR</sequence>
<reference evidence="2 3" key="1">
    <citation type="submission" date="2021-08" db="EMBL/GenBank/DDBJ databases">
        <title>Lysobacter sp. strain CJ11 Genome sequencing and assembly.</title>
        <authorList>
            <person name="Kim I."/>
        </authorList>
    </citation>
    <scope>NUCLEOTIDE SEQUENCE [LARGE SCALE GENOMIC DNA]</scope>
    <source>
        <strain evidence="2 3">CJ11</strain>
    </source>
</reference>
<evidence type="ECO:0000313" key="3">
    <source>
        <dbReference type="Proteomes" id="UP000824755"/>
    </source>
</evidence>
<keyword evidence="3" id="KW-1185">Reference proteome</keyword>
<dbReference type="PANTHER" id="PTHR40590:SF1">
    <property type="entry name" value="CYTOPLASMIC PROTEIN"/>
    <property type="match status" value="1"/>
</dbReference>
<gene>
    <name evidence="2" type="ORF">H8L67_05320</name>
</gene>
<dbReference type="PANTHER" id="PTHR40590">
    <property type="entry name" value="CYTOPLASMIC PROTEIN-RELATED"/>
    <property type="match status" value="1"/>
</dbReference>
<feature type="chain" id="PRO_5045659637" evidence="1">
    <location>
        <begin position="22"/>
        <end position="312"/>
    </location>
</feature>
<protein>
    <submittedName>
        <fullName evidence="2">TraB/GumN family protein</fullName>
    </submittedName>
</protein>
<dbReference type="Pfam" id="PF01963">
    <property type="entry name" value="TraB_PrgY_gumN"/>
    <property type="match status" value="1"/>
</dbReference>
<keyword evidence="1" id="KW-0732">Signal</keyword>
<evidence type="ECO:0000256" key="1">
    <source>
        <dbReference type="SAM" id="SignalP"/>
    </source>
</evidence>